<dbReference type="EMBL" id="CP002955">
    <property type="protein sequence ID" value="AEL27406.1"/>
    <property type="molecule type" value="Genomic_DNA"/>
</dbReference>
<evidence type="ECO:0000313" key="2">
    <source>
        <dbReference type="Proteomes" id="UP000001635"/>
    </source>
</evidence>
<evidence type="ECO:0000313" key="1">
    <source>
        <dbReference type="EMBL" id="AEL27406.1"/>
    </source>
</evidence>
<proteinExistence type="predicted"/>
<protein>
    <submittedName>
        <fullName evidence="1">Uncharacterized protein</fullName>
    </submittedName>
</protein>
<reference evidence="2" key="1">
    <citation type="submission" date="2011-07" db="EMBL/GenBank/DDBJ databases">
        <title>The complete genome of Cyclobacterium marinum DSM 745.</title>
        <authorList>
            <person name="Lucas S."/>
            <person name="Han J."/>
            <person name="Lapidus A."/>
            <person name="Bruce D."/>
            <person name="Goodwin L."/>
            <person name="Pitluck S."/>
            <person name="Peters L."/>
            <person name="Kyrpides N."/>
            <person name="Mavromatis K."/>
            <person name="Ivanova N."/>
            <person name="Ovchinnikova G."/>
            <person name="Chertkov O."/>
            <person name="Detter J.C."/>
            <person name="Tapia R."/>
            <person name="Han C."/>
            <person name="Land M."/>
            <person name="Hauser L."/>
            <person name="Markowitz V."/>
            <person name="Cheng J.-F."/>
            <person name="Hugenholtz P."/>
            <person name="Woyke T."/>
            <person name="Wu D."/>
            <person name="Tindall B."/>
            <person name="Schuetze A."/>
            <person name="Brambilla E."/>
            <person name="Klenk H.-P."/>
            <person name="Eisen J.A."/>
        </authorList>
    </citation>
    <scope>NUCLEOTIDE SEQUENCE [LARGE SCALE GENOMIC DNA]</scope>
    <source>
        <strain evidence="2">ATCC 25205 / DSM 745 / LMG 13164 / NCIMB 1802</strain>
    </source>
</reference>
<sequence length="51" mass="6063">MVFQYIFVKIAKYESFLKCNNYYIVNIINKNLTIVSFVNLISNQQQLEISI</sequence>
<dbReference type="AlphaFoldDB" id="G0J1L1"/>
<dbReference type="Proteomes" id="UP000001635">
    <property type="component" value="Chromosome"/>
</dbReference>
<organism evidence="1 2">
    <name type="scientific">Cyclobacterium marinum (strain ATCC 25205 / DSM 745 / LMG 13164 / NCIMB 1802)</name>
    <name type="common">Flectobacillus marinus</name>
    <dbReference type="NCBI Taxonomy" id="880070"/>
    <lineage>
        <taxon>Bacteria</taxon>
        <taxon>Pseudomonadati</taxon>
        <taxon>Bacteroidota</taxon>
        <taxon>Cytophagia</taxon>
        <taxon>Cytophagales</taxon>
        <taxon>Cyclobacteriaceae</taxon>
        <taxon>Cyclobacterium</taxon>
    </lineage>
</organism>
<gene>
    <name evidence="1" type="ordered locus">Cycma_3694</name>
</gene>
<keyword evidence="2" id="KW-1185">Reference proteome</keyword>
<name>G0J1L1_CYCMS</name>
<accession>G0J1L1</accession>
<dbReference type="HOGENOM" id="CLU_3097981_0_0_10"/>
<dbReference type="KEGG" id="cmr:Cycma_3694"/>